<proteinExistence type="predicted"/>
<dbReference type="EMBL" id="JANIBL010000037">
    <property type="protein sequence ID" value="MCQ8118283.1"/>
    <property type="molecule type" value="Genomic_DNA"/>
</dbReference>
<evidence type="ECO:0000313" key="2">
    <source>
        <dbReference type="EMBL" id="MCQ8118283.1"/>
    </source>
</evidence>
<name>A0ABT1TUM9_9GAMM</name>
<evidence type="ECO:0000256" key="1">
    <source>
        <dbReference type="SAM" id="MobiDB-lite"/>
    </source>
</evidence>
<reference evidence="2 3" key="1">
    <citation type="submission" date="2022-07" db="EMBL/GenBank/DDBJ databases">
        <title>Methylomonas rivi sp. nov., Methylomonas rosea sp. nov., Methylomonas aureus sp. nov. and Methylomonas subterranea sp. nov., four novel methanotrophs isolated from a freshwater creek and the deep terrestrial subsurface.</title>
        <authorList>
            <person name="Abin C."/>
            <person name="Sankaranarayanan K."/>
            <person name="Garner C."/>
            <person name="Sindelar R."/>
            <person name="Kotary K."/>
            <person name="Garner R."/>
            <person name="Barclay S."/>
            <person name="Lawson P."/>
            <person name="Krumholz L."/>
        </authorList>
    </citation>
    <scope>NUCLEOTIDE SEQUENCE [LARGE SCALE GENOMIC DNA]</scope>
    <source>
        <strain evidence="2 3">WSC-7</strain>
    </source>
</reference>
<gene>
    <name evidence="2" type="ORF">NP589_12665</name>
</gene>
<feature type="compositionally biased region" description="Polar residues" evidence="1">
    <location>
        <begin position="43"/>
        <end position="58"/>
    </location>
</feature>
<dbReference type="Proteomes" id="UP001524570">
    <property type="component" value="Unassembled WGS sequence"/>
</dbReference>
<protein>
    <submittedName>
        <fullName evidence="2">DUF2281 domain-containing protein</fullName>
    </submittedName>
</protein>
<evidence type="ECO:0000313" key="3">
    <source>
        <dbReference type="Proteomes" id="UP001524570"/>
    </source>
</evidence>
<dbReference type="RefSeq" id="WP_256607323.1">
    <property type="nucleotide sequence ID" value="NZ_JANIBL010000037.1"/>
</dbReference>
<sequence length="76" mass="8609">MYTAIKGTYENGQVIFEETPPTNKNMKVLIIFLEEAEAPLTQRQPGNLNRLGSLQGNGYSIPDDFNDPLDDLKEYM</sequence>
<feature type="region of interest" description="Disordered" evidence="1">
    <location>
        <begin position="43"/>
        <end position="66"/>
    </location>
</feature>
<organism evidence="2 3">
    <name type="scientific">Methylomonas rosea</name>
    <dbReference type="NCBI Taxonomy" id="2952227"/>
    <lineage>
        <taxon>Bacteria</taxon>
        <taxon>Pseudomonadati</taxon>
        <taxon>Pseudomonadota</taxon>
        <taxon>Gammaproteobacteria</taxon>
        <taxon>Methylococcales</taxon>
        <taxon>Methylococcaceae</taxon>
        <taxon>Methylomonas</taxon>
    </lineage>
</organism>
<comment type="caution">
    <text evidence="2">The sequence shown here is derived from an EMBL/GenBank/DDBJ whole genome shotgun (WGS) entry which is preliminary data.</text>
</comment>
<accession>A0ABT1TUM9</accession>
<keyword evidence="3" id="KW-1185">Reference proteome</keyword>